<dbReference type="EMBL" id="BAABJP010000015">
    <property type="protein sequence ID" value="GAA5156879.1"/>
    <property type="molecule type" value="Genomic_DNA"/>
</dbReference>
<dbReference type="PANTHER" id="PTHR40266">
    <property type="entry name" value="TOXIN HIGB-1"/>
    <property type="match status" value="1"/>
</dbReference>
<dbReference type="InterPro" id="IPR035093">
    <property type="entry name" value="RelE/ParE_toxin_dom_sf"/>
</dbReference>
<reference evidence="2" key="1">
    <citation type="journal article" date="2019" name="Int. J. Syst. Evol. Microbiol.">
        <title>The Global Catalogue of Microorganisms (GCM) 10K type strain sequencing project: providing services to taxonomists for standard genome sequencing and annotation.</title>
        <authorList>
            <consortium name="The Broad Institute Genomics Platform"/>
            <consortium name="The Broad Institute Genome Sequencing Center for Infectious Disease"/>
            <person name="Wu L."/>
            <person name="Ma J."/>
        </authorList>
    </citation>
    <scope>NUCLEOTIDE SEQUENCE [LARGE SCALE GENOMIC DNA]</scope>
    <source>
        <strain evidence="2">JCM 18303</strain>
    </source>
</reference>
<evidence type="ECO:0000313" key="2">
    <source>
        <dbReference type="Proteomes" id="UP001428817"/>
    </source>
</evidence>
<protein>
    <submittedName>
        <fullName evidence="1">Type II toxin-antitoxin system RelE/ParE family toxin</fullName>
    </submittedName>
</protein>
<dbReference type="Gene3D" id="3.30.2310.20">
    <property type="entry name" value="RelE-like"/>
    <property type="match status" value="1"/>
</dbReference>
<gene>
    <name evidence="1" type="ORF">GCM10023321_33720</name>
</gene>
<dbReference type="InterPro" id="IPR007711">
    <property type="entry name" value="HigB-1"/>
</dbReference>
<proteinExistence type="predicted"/>
<keyword evidence="2" id="KW-1185">Reference proteome</keyword>
<evidence type="ECO:0000313" key="1">
    <source>
        <dbReference type="EMBL" id="GAA5156879.1"/>
    </source>
</evidence>
<dbReference type="SUPFAM" id="SSF143011">
    <property type="entry name" value="RelE-like"/>
    <property type="match status" value="1"/>
</dbReference>
<accession>A0ABP9Q5S0</accession>
<dbReference type="PANTHER" id="PTHR40266:SF2">
    <property type="entry name" value="TOXIN HIGB-1"/>
    <property type="match status" value="1"/>
</dbReference>
<name>A0ABP9Q5S0_9PSEU</name>
<dbReference type="Pfam" id="PF05015">
    <property type="entry name" value="HigB-like_toxin"/>
    <property type="match status" value="1"/>
</dbReference>
<sequence length="97" mass="11505">MLCWVLRSFGDKDTERIWRRERSRRLDPKIQRVALRKLLILDAAETLDDLAVPPGNRLEKLRGDRAGQYSVRINQQWRICFRWSGAGPEEVEIVDYH</sequence>
<comment type="caution">
    <text evidence="1">The sequence shown here is derived from an EMBL/GenBank/DDBJ whole genome shotgun (WGS) entry which is preliminary data.</text>
</comment>
<organism evidence="1 2">
    <name type="scientific">Pseudonocardia eucalypti</name>
    <dbReference type="NCBI Taxonomy" id="648755"/>
    <lineage>
        <taxon>Bacteria</taxon>
        <taxon>Bacillati</taxon>
        <taxon>Actinomycetota</taxon>
        <taxon>Actinomycetes</taxon>
        <taxon>Pseudonocardiales</taxon>
        <taxon>Pseudonocardiaceae</taxon>
        <taxon>Pseudonocardia</taxon>
    </lineage>
</organism>
<dbReference type="Proteomes" id="UP001428817">
    <property type="component" value="Unassembled WGS sequence"/>
</dbReference>